<dbReference type="InterPro" id="IPR036390">
    <property type="entry name" value="WH_DNA-bd_sf"/>
</dbReference>
<comment type="similarity">
    <text evidence="1">Belongs to the LysR transcriptional regulatory family.</text>
</comment>
<evidence type="ECO:0000313" key="7">
    <source>
        <dbReference type="Proteomes" id="UP001626593"/>
    </source>
</evidence>
<dbReference type="SUPFAM" id="SSF46785">
    <property type="entry name" value="Winged helix' DNA-binding domain"/>
    <property type="match status" value="1"/>
</dbReference>
<accession>A0ABZ1ARE2</accession>
<evidence type="ECO:0000259" key="5">
    <source>
        <dbReference type="PROSITE" id="PS50931"/>
    </source>
</evidence>
<dbReference type="RefSeq" id="WP_407280686.1">
    <property type="nucleotide sequence ID" value="NZ_CP141259.1"/>
</dbReference>
<dbReference type="PANTHER" id="PTHR30579:SF7">
    <property type="entry name" value="HTH-TYPE TRANSCRIPTIONAL REGULATOR LRHA-RELATED"/>
    <property type="match status" value="1"/>
</dbReference>
<name>A0ABZ1ARE2_AROEV</name>
<keyword evidence="3" id="KW-0238">DNA-binding</keyword>
<reference evidence="6 7" key="1">
    <citation type="submission" date="2023-12" db="EMBL/GenBank/DDBJ databases">
        <title>A. evansii MAY27, complete genome.</title>
        <authorList>
            <person name="Wang Y."/>
        </authorList>
    </citation>
    <scope>NUCLEOTIDE SEQUENCE [LARGE SCALE GENOMIC DNA]</scope>
    <source>
        <strain evidence="6 7">MAY27</strain>
    </source>
</reference>
<dbReference type="EMBL" id="CP141259">
    <property type="protein sequence ID" value="WRL48447.1"/>
    <property type="molecule type" value="Genomic_DNA"/>
</dbReference>
<proteinExistence type="inferred from homology"/>
<keyword evidence="2" id="KW-0805">Transcription regulation</keyword>
<dbReference type="Proteomes" id="UP001626593">
    <property type="component" value="Chromosome"/>
</dbReference>
<feature type="domain" description="HTH lysR-type" evidence="5">
    <location>
        <begin position="10"/>
        <end position="48"/>
    </location>
</feature>
<keyword evidence="7" id="KW-1185">Reference proteome</keyword>
<evidence type="ECO:0000313" key="6">
    <source>
        <dbReference type="EMBL" id="WRL48447.1"/>
    </source>
</evidence>
<protein>
    <submittedName>
        <fullName evidence="6">LysR family transcriptional regulator</fullName>
    </submittedName>
</protein>
<evidence type="ECO:0000256" key="1">
    <source>
        <dbReference type="ARBA" id="ARBA00009437"/>
    </source>
</evidence>
<evidence type="ECO:0000256" key="2">
    <source>
        <dbReference type="ARBA" id="ARBA00023015"/>
    </source>
</evidence>
<dbReference type="PANTHER" id="PTHR30579">
    <property type="entry name" value="TRANSCRIPTIONAL REGULATOR"/>
    <property type="match status" value="1"/>
</dbReference>
<evidence type="ECO:0000256" key="3">
    <source>
        <dbReference type="ARBA" id="ARBA00023125"/>
    </source>
</evidence>
<dbReference type="InterPro" id="IPR050176">
    <property type="entry name" value="LTTR"/>
</dbReference>
<sequence>MPIRSGSRNLDLGLLRALVAIVDSGSFSIAAARLGRTQSAISMQIKRLADAALERFEQRM</sequence>
<dbReference type="InterPro" id="IPR036388">
    <property type="entry name" value="WH-like_DNA-bd_sf"/>
</dbReference>
<gene>
    <name evidence="6" type="ORF">U5817_10450</name>
</gene>
<dbReference type="Pfam" id="PF00126">
    <property type="entry name" value="HTH_1"/>
    <property type="match status" value="1"/>
</dbReference>
<organism evidence="6 7">
    <name type="scientific">Aromatoleum evansii</name>
    <name type="common">Azoarcus evansii</name>
    <dbReference type="NCBI Taxonomy" id="59406"/>
    <lineage>
        <taxon>Bacteria</taxon>
        <taxon>Pseudomonadati</taxon>
        <taxon>Pseudomonadota</taxon>
        <taxon>Betaproteobacteria</taxon>
        <taxon>Rhodocyclales</taxon>
        <taxon>Rhodocyclaceae</taxon>
        <taxon>Aromatoleum</taxon>
    </lineage>
</organism>
<dbReference type="InterPro" id="IPR000847">
    <property type="entry name" value="LysR_HTH_N"/>
</dbReference>
<keyword evidence="4" id="KW-0804">Transcription</keyword>
<evidence type="ECO:0000256" key="4">
    <source>
        <dbReference type="ARBA" id="ARBA00023163"/>
    </source>
</evidence>
<dbReference type="Gene3D" id="1.10.10.10">
    <property type="entry name" value="Winged helix-like DNA-binding domain superfamily/Winged helix DNA-binding domain"/>
    <property type="match status" value="1"/>
</dbReference>
<dbReference type="PROSITE" id="PS50931">
    <property type="entry name" value="HTH_LYSR"/>
    <property type="match status" value="1"/>
</dbReference>